<accession>A0A4Z0YKQ4</accession>
<comment type="caution">
    <text evidence="2">The sequence shown here is derived from an EMBL/GenBank/DDBJ whole genome shotgun (WGS) entry which is preliminary data.</text>
</comment>
<keyword evidence="3" id="KW-1185">Reference proteome</keyword>
<organism evidence="2 3">
    <name type="scientific">Xylaria hypoxylon</name>
    <dbReference type="NCBI Taxonomy" id="37992"/>
    <lineage>
        <taxon>Eukaryota</taxon>
        <taxon>Fungi</taxon>
        <taxon>Dikarya</taxon>
        <taxon>Ascomycota</taxon>
        <taxon>Pezizomycotina</taxon>
        <taxon>Sordariomycetes</taxon>
        <taxon>Xylariomycetidae</taxon>
        <taxon>Xylariales</taxon>
        <taxon>Xylariaceae</taxon>
        <taxon>Xylaria</taxon>
    </lineage>
</organism>
<sequence length="253" mass="28063">MSSDATEGSEFSFRPWDDPFRSQRRPGSPSPPHCYDAPSRKKARRRHRDLDKATRRPEEGRLAYDDEIDALGPKTSCSSATDPSQHILSISEEEVIGPASPSVMVTPEDLGEIKDKTEDFLRALAADIMLKDGDNSRSMVVDTYDVEIGVDSSPSREICIDDSNRSDSPNEAESPAVQAIPRPKRQLVQCPPFSSKITSLFYTRENPIINVRTNRKTASQMMKISEVFRTPRSKQADEGTTASSLPHRPRGGG</sequence>
<evidence type="ECO:0000313" key="3">
    <source>
        <dbReference type="Proteomes" id="UP000297716"/>
    </source>
</evidence>
<dbReference type="STRING" id="37992.A0A4Z0YKQ4"/>
<feature type="compositionally biased region" description="Basic and acidic residues" evidence="1">
    <location>
        <begin position="48"/>
        <end position="64"/>
    </location>
</feature>
<protein>
    <submittedName>
        <fullName evidence="2">Uncharacterized protein</fullName>
    </submittedName>
</protein>
<dbReference type="AlphaFoldDB" id="A0A4Z0YKQ4"/>
<dbReference type="OrthoDB" id="444325at2759"/>
<feature type="region of interest" description="Disordered" evidence="1">
    <location>
        <begin position="154"/>
        <end position="185"/>
    </location>
</feature>
<proteinExistence type="predicted"/>
<dbReference type="Proteomes" id="UP000297716">
    <property type="component" value="Unassembled WGS sequence"/>
</dbReference>
<feature type="region of interest" description="Disordered" evidence="1">
    <location>
        <begin position="226"/>
        <end position="253"/>
    </location>
</feature>
<evidence type="ECO:0000256" key="1">
    <source>
        <dbReference type="SAM" id="MobiDB-lite"/>
    </source>
</evidence>
<feature type="region of interest" description="Disordered" evidence="1">
    <location>
        <begin position="1"/>
        <end position="84"/>
    </location>
</feature>
<reference evidence="2 3" key="1">
    <citation type="submission" date="2019-03" db="EMBL/GenBank/DDBJ databases">
        <title>Draft genome sequence of Xylaria hypoxylon DSM 108379, a ubiquitous saprotrophic-parasitic fungi on hardwood.</title>
        <authorList>
            <person name="Buettner E."/>
            <person name="Leonhardt S."/>
            <person name="Gebauer A.M."/>
            <person name="Liers C."/>
            <person name="Hofrichter M."/>
            <person name="Kellner H."/>
        </authorList>
    </citation>
    <scope>NUCLEOTIDE SEQUENCE [LARGE SCALE GENOMIC DNA]</scope>
    <source>
        <strain evidence="2 3">DSM 108379</strain>
    </source>
</reference>
<gene>
    <name evidence="2" type="ORF">E0Z10_g4593</name>
</gene>
<evidence type="ECO:0000313" key="2">
    <source>
        <dbReference type="EMBL" id="TGJ84157.1"/>
    </source>
</evidence>
<dbReference type="EMBL" id="SKBN01000074">
    <property type="protein sequence ID" value="TGJ84157.1"/>
    <property type="molecule type" value="Genomic_DNA"/>
</dbReference>
<feature type="compositionally biased region" description="Polar residues" evidence="1">
    <location>
        <begin position="75"/>
        <end position="84"/>
    </location>
</feature>
<name>A0A4Z0YKQ4_9PEZI</name>